<dbReference type="PANTHER" id="PTHR18901">
    <property type="entry name" value="2-DEOXYGLUCOSE-6-PHOSPHATE PHOSPHATASE 2"/>
    <property type="match status" value="1"/>
</dbReference>
<name>A0A2U3MY98_9GAMM</name>
<dbReference type="InterPro" id="IPR041492">
    <property type="entry name" value="HAD_2"/>
</dbReference>
<dbReference type="InterPro" id="IPR023198">
    <property type="entry name" value="PGP-like_dom2"/>
</dbReference>
<dbReference type="AlphaFoldDB" id="A0A2U3MY98"/>
<reference evidence="2" key="1">
    <citation type="submission" date="2018-03" db="EMBL/GenBank/DDBJ databases">
        <authorList>
            <person name="Blom J."/>
        </authorList>
    </citation>
    <scope>NUCLEOTIDE SEQUENCE [LARGE SCALE GENOMIC DNA]</scope>
    <source>
        <strain evidence="2">KPC-SM-21</strain>
    </source>
</reference>
<dbReference type="SFLD" id="SFLDS00003">
    <property type="entry name" value="Haloacid_Dehalogenase"/>
    <property type="match status" value="1"/>
</dbReference>
<dbReference type="PANTHER" id="PTHR18901:SF38">
    <property type="entry name" value="PSEUDOURIDINE-5'-PHOSPHATASE"/>
    <property type="match status" value="1"/>
</dbReference>
<dbReference type="EMBL" id="OOGT01000058">
    <property type="protein sequence ID" value="SPL70412.1"/>
    <property type="molecule type" value="Genomic_DNA"/>
</dbReference>
<dbReference type="RefSeq" id="WP_121973886.1">
    <property type="nucleotide sequence ID" value="NZ_OOGT01000058.1"/>
</dbReference>
<dbReference type="InterPro" id="IPR036412">
    <property type="entry name" value="HAD-like_sf"/>
</dbReference>
<dbReference type="Gene3D" id="1.10.150.240">
    <property type="entry name" value="Putative phosphatase, domain 2"/>
    <property type="match status" value="1"/>
</dbReference>
<evidence type="ECO:0000313" key="2">
    <source>
        <dbReference type="Proteomes" id="UP000245974"/>
    </source>
</evidence>
<dbReference type="InterPro" id="IPR023214">
    <property type="entry name" value="HAD_sf"/>
</dbReference>
<protein>
    <submittedName>
        <fullName evidence="1">Phosphoglycolate phosphatase</fullName>
        <ecNumber evidence="1">3.1.3.18</ecNumber>
    </submittedName>
</protein>
<dbReference type="InParanoid" id="A0A2U3MY98"/>
<proteinExistence type="predicted"/>
<keyword evidence="2" id="KW-1185">Reference proteome</keyword>
<dbReference type="EC" id="3.1.3.18" evidence="1"/>
<dbReference type="Gene3D" id="3.40.50.1000">
    <property type="entry name" value="HAD superfamily/HAD-like"/>
    <property type="match status" value="1"/>
</dbReference>
<evidence type="ECO:0000313" key="1">
    <source>
        <dbReference type="EMBL" id="SPL70412.1"/>
    </source>
</evidence>
<dbReference type="FunCoup" id="A0A2U3MY98">
    <property type="interactions" value="324"/>
</dbReference>
<dbReference type="SFLD" id="SFLDG01129">
    <property type="entry name" value="C1.5:_HAD__Beta-PGM__Phosphata"/>
    <property type="match status" value="1"/>
</dbReference>
<dbReference type="SUPFAM" id="SSF56784">
    <property type="entry name" value="HAD-like"/>
    <property type="match status" value="1"/>
</dbReference>
<organism evidence="1 2">
    <name type="scientific">Acinetobacter stercoris</name>
    <dbReference type="NCBI Taxonomy" id="2126983"/>
    <lineage>
        <taxon>Bacteria</taxon>
        <taxon>Pseudomonadati</taxon>
        <taxon>Pseudomonadota</taxon>
        <taxon>Gammaproteobacteria</taxon>
        <taxon>Moraxellales</taxon>
        <taxon>Moraxellaceae</taxon>
        <taxon>Acinetobacter</taxon>
    </lineage>
</organism>
<dbReference type="Pfam" id="PF13419">
    <property type="entry name" value="HAD_2"/>
    <property type="match status" value="1"/>
</dbReference>
<dbReference type="OrthoDB" id="9776368at2"/>
<dbReference type="GO" id="GO:0008967">
    <property type="term" value="F:phosphoglycolate phosphatase activity"/>
    <property type="evidence" value="ECO:0007669"/>
    <property type="project" value="UniProtKB-EC"/>
</dbReference>
<accession>A0A2U3MY98</accession>
<keyword evidence="1" id="KW-0378">Hydrolase</keyword>
<sequence>MFQNKKLICFDLDGTLIDSVGVWNQIDAELINELSGQQIDFPTIQQQRDEQLKKFKTLADPYLEYCGFIKQKYQIDLDKKVIKERRYGISYYFLDHVIDLKPKAEVFLNTLKSQGVILALTTTTSINNVERYRKNNMNIQQKIDIKQLFSLILTREDVENIKPHPEMYLKAIKHFNVSADECLIIEDSLIGVEAANCAKIDVAAIYDQYSAHELEDIKSKADYFVESYDMFLERLKNKK</sequence>
<dbReference type="InterPro" id="IPR006439">
    <property type="entry name" value="HAD-SF_hydro_IA"/>
</dbReference>
<dbReference type="Proteomes" id="UP000245974">
    <property type="component" value="Unassembled WGS sequence"/>
</dbReference>
<dbReference type="CDD" id="cd07505">
    <property type="entry name" value="HAD_BPGM-like"/>
    <property type="match status" value="1"/>
</dbReference>
<dbReference type="NCBIfam" id="TIGR01509">
    <property type="entry name" value="HAD-SF-IA-v3"/>
    <property type="match status" value="1"/>
</dbReference>
<gene>
    <name evidence="1" type="primary">gph_2</name>
    <name evidence="1" type="ORF">KPC_1590</name>
</gene>